<accession>A0A7R9CJU7</accession>
<evidence type="ECO:0000313" key="2">
    <source>
        <dbReference type="EMBL" id="CAD7397480.1"/>
    </source>
</evidence>
<organism evidence="2">
    <name type="scientific">Timema cristinae</name>
    <name type="common">Walking stick</name>
    <dbReference type="NCBI Taxonomy" id="61476"/>
    <lineage>
        <taxon>Eukaryota</taxon>
        <taxon>Metazoa</taxon>
        <taxon>Ecdysozoa</taxon>
        <taxon>Arthropoda</taxon>
        <taxon>Hexapoda</taxon>
        <taxon>Insecta</taxon>
        <taxon>Pterygota</taxon>
        <taxon>Neoptera</taxon>
        <taxon>Polyneoptera</taxon>
        <taxon>Phasmatodea</taxon>
        <taxon>Timematodea</taxon>
        <taxon>Timematoidea</taxon>
        <taxon>Timematidae</taxon>
        <taxon>Timema</taxon>
    </lineage>
</organism>
<gene>
    <name evidence="2" type="ORF">TCEB3V08_LOCUS4103</name>
</gene>
<protein>
    <submittedName>
        <fullName evidence="2">Uncharacterized protein</fullName>
    </submittedName>
</protein>
<feature type="region of interest" description="Disordered" evidence="1">
    <location>
        <begin position="1"/>
        <end position="26"/>
    </location>
</feature>
<dbReference type="AlphaFoldDB" id="A0A7R9CJU7"/>
<feature type="compositionally biased region" description="Polar residues" evidence="1">
    <location>
        <begin position="9"/>
        <end position="26"/>
    </location>
</feature>
<name>A0A7R9CJU7_TIMCR</name>
<proteinExistence type="predicted"/>
<sequence>MTLRHSPEGAQQNGAFYPKPQQSTSKASPTCLFSLVYPGAVSDGVRHFAYPEDYRTTQSQIGDNEDVVGPVSYILQATRHMGACCSERVFNCRRGDRLV</sequence>
<dbReference type="EMBL" id="OC317525">
    <property type="protein sequence ID" value="CAD7397480.1"/>
    <property type="molecule type" value="Genomic_DNA"/>
</dbReference>
<reference evidence="2" key="1">
    <citation type="submission" date="2020-11" db="EMBL/GenBank/DDBJ databases">
        <authorList>
            <person name="Tran Van P."/>
        </authorList>
    </citation>
    <scope>NUCLEOTIDE SEQUENCE</scope>
</reference>
<evidence type="ECO:0000256" key="1">
    <source>
        <dbReference type="SAM" id="MobiDB-lite"/>
    </source>
</evidence>